<dbReference type="InterPro" id="IPR029069">
    <property type="entry name" value="HotDog_dom_sf"/>
</dbReference>
<feature type="domain" description="Thioesterase putative" evidence="1">
    <location>
        <begin position="5"/>
        <end position="146"/>
    </location>
</feature>
<evidence type="ECO:0000313" key="3">
    <source>
        <dbReference type="Proteomes" id="UP000516057"/>
    </source>
</evidence>
<reference evidence="2 3" key="1">
    <citation type="submission" date="2020-08" db="EMBL/GenBank/DDBJ databases">
        <title>Genome sequence of Acidovorax monticola KACC 19171T.</title>
        <authorList>
            <person name="Hyun D.-W."/>
            <person name="Bae J.-W."/>
        </authorList>
    </citation>
    <scope>NUCLEOTIDE SEQUENCE [LARGE SCALE GENOMIC DNA]</scope>
    <source>
        <strain evidence="2 3">KACC 19171</strain>
    </source>
</reference>
<dbReference type="Gene3D" id="3.10.129.10">
    <property type="entry name" value="Hotdog Thioesterase"/>
    <property type="match status" value="1"/>
</dbReference>
<proteinExistence type="predicted"/>
<dbReference type="EMBL" id="CP060790">
    <property type="protein sequence ID" value="QNP61265.1"/>
    <property type="molecule type" value="Genomic_DNA"/>
</dbReference>
<dbReference type="NCBIfam" id="TIGR02447">
    <property type="entry name" value="yiiD_Cterm"/>
    <property type="match status" value="1"/>
</dbReference>
<organism evidence="2 3">
    <name type="scientific">Paenacidovorax monticola</name>
    <dbReference type="NCBI Taxonomy" id="1926868"/>
    <lineage>
        <taxon>Bacteria</taxon>
        <taxon>Pseudomonadati</taxon>
        <taxon>Pseudomonadota</taxon>
        <taxon>Betaproteobacteria</taxon>
        <taxon>Burkholderiales</taxon>
        <taxon>Comamonadaceae</taxon>
        <taxon>Paenacidovorax</taxon>
    </lineage>
</organism>
<evidence type="ECO:0000313" key="2">
    <source>
        <dbReference type="EMBL" id="QNP61265.1"/>
    </source>
</evidence>
<protein>
    <submittedName>
        <fullName evidence="2">YiiD C-terminal domain-containing protein</fullName>
    </submittedName>
</protein>
<name>A0A7H0HL49_9BURK</name>
<dbReference type="Pfam" id="PF09500">
    <property type="entry name" value="YiiD_C"/>
    <property type="match status" value="1"/>
</dbReference>
<sequence length="152" mass="16402">MAPSELERYLHEHIPLSRAMAVEVVSADPDGVLLRAPLAPNINHRDTVFGGSASALSILAAWSLLHQRLWAEGLESRLVIQRNTTEYEQPIAGAFLARSALLEPQQWPQFTRMLARKGKARIAVASVLSGEDGVPAGRLVGEFVALDAGQAA</sequence>
<dbReference type="KEGG" id="amon:H9L24_04460"/>
<dbReference type="SUPFAM" id="SSF54637">
    <property type="entry name" value="Thioesterase/thiol ester dehydrase-isomerase"/>
    <property type="match status" value="1"/>
</dbReference>
<gene>
    <name evidence="2" type="ORF">H9L24_04460</name>
</gene>
<keyword evidence="3" id="KW-1185">Reference proteome</keyword>
<dbReference type="InterPro" id="IPR012660">
    <property type="entry name" value="YiiD_C"/>
</dbReference>
<dbReference type="AlphaFoldDB" id="A0A7H0HL49"/>
<accession>A0A7H0HL49</accession>
<evidence type="ECO:0000259" key="1">
    <source>
        <dbReference type="Pfam" id="PF09500"/>
    </source>
</evidence>
<dbReference type="Proteomes" id="UP000516057">
    <property type="component" value="Chromosome"/>
</dbReference>